<dbReference type="Proteomes" id="UP000622797">
    <property type="component" value="Unassembled WGS sequence"/>
</dbReference>
<keyword evidence="2" id="KW-1185">Reference proteome</keyword>
<comment type="caution">
    <text evidence="1">The sequence shown here is derived from an EMBL/GenBank/DDBJ whole genome shotgun (WGS) entry which is preliminary data.</text>
</comment>
<dbReference type="PANTHER" id="PTHR38166:SF1">
    <property type="entry name" value="C2H2-TYPE DOMAIN-CONTAINING PROTEIN"/>
    <property type="match status" value="1"/>
</dbReference>
<accession>A0A8H4TZL4</accession>
<evidence type="ECO:0008006" key="3">
    <source>
        <dbReference type="Google" id="ProtNLM"/>
    </source>
</evidence>
<gene>
    <name evidence="1" type="ORF">FSARC_5455</name>
</gene>
<evidence type="ECO:0000313" key="1">
    <source>
        <dbReference type="EMBL" id="KAF4966922.1"/>
    </source>
</evidence>
<dbReference type="PANTHER" id="PTHR38166">
    <property type="entry name" value="C2H2-TYPE DOMAIN-CONTAINING PROTEIN-RELATED"/>
    <property type="match status" value="1"/>
</dbReference>
<reference evidence="1" key="1">
    <citation type="journal article" date="2020" name="BMC Genomics">
        <title>Correction to: Identification and distribution of gene clusters required for synthesis of sphingolipid metabolism inhibitors in diverse species of the filamentous fungus Fusarium.</title>
        <authorList>
            <person name="Kim H.S."/>
            <person name="Lohmar J.M."/>
            <person name="Busman M."/>
            <person name="Brown D.W."/>
            <person name="Naumann T.A."/>
            <person name="Divon H.H."/>
            <person name="Lysoe E."/>
            <person name="Uhlig S."/>
            <person name="Proctor R.H."/>
        </authorList>
    </citation>
    <scope>NUCLEOTIDE SEQUENCE</scope>
    <source>
        <strain evidence="1">NRRL 20472</strain>
    </source>
</reference>
<dbReference type="EMBL" id="JABEXW010000263">
    <property type="protein sequence ID" value="KAF4966922.1"/>
    <property type="molecule type" value="Genomic_DNA"/>
</dbReference>
<reference evidence="1" key="2">
    <citation type="submission" date="2020-05" db="EMBL/GenBank/DDBJ databases">
        <authorList>
            <person name="Kim H.-S."/>
            <person name="Proctor R.H."/>
            <person name="Brown D.W."/>
        </authorList>
    </citation>
    <scope>NUCLEOTIDE SEQUENCE</scope>
    <source>
        <strain evidence="1">NRRL 20472</strain>
    </source>
</reference>
<organism evidence="1 2">
    <name type="scientific">Fusarium sarcochroum</name>
    <dbReference type="NCBI Taxonomy" id="1208366"/>
    <lineage>
        <taxon>Eukaryota</taxon>
        <taxon>Fungi</taxon>
        <taxon>Dikarya</taxon>
        <taxon>Ascomycota</taxon>
        <taxon>Pezizomycotina</taxon>
        <taxon>Sordariomycetes</taxon>
        <taxon>Hypocreomycetidae</taxon>
        <taxon>Hypocreales</taxon>
        <taxon>Nectriaceae</taxon>
        <taxon>Fusarium</taxon>
        <taxon>Fusarium lateritium species complex</taxon>
    </lineage>
</organism>
<evidence type="ECO:0000313" key="2">
    <source>
        <dbReference type="Proteomes" id="UP000622797"/>
    </source>
</evidence>
<sequence length="201" mass="23122">MFNGVCGRCHTSFKSQELLVKHHREQLQCPIKEPEIITGKVTLEQAAKLRAARKKSSVSDEKTWFEWYRIIFPDDSPSMPLTPYHESSTASSMDISNTQMSTSISSYRDTLVGPSGMRKKQKLEASLEDWGVSDPKLRKTLALRVQEYQFQHLQEWIETSDGSLMNQNVADVDVQQLQMEDPFTFINFGQDPELELFGLEW</sequence>
<dbReference type="AlphaFoldDB" id="A0A8H4TZL4"/>
<protein>
    <recommendedName>
        <fullName evidence="3">C2H2-type domain-containing protein</fullName>
    </recommendedName>
</protein>
<proteinExistence type="predicted"/>
<name>A0A8H4TZL4_9HYPO</name>
<dbReference type="OrthoDB" id="5103302at2759"/>